<gene>
    <name evidence="1" type="ORF">CHS0354_011785</name>
</gene>
<evidence type="ECO:0000313" key="2">
    <source>
        <dbReference type="Proteomes" id="UP001195483"/>
    </source>
</evidence>
<sequence length="72" mass="8213">MAVIPAVVTAPTATVTKRGVKTEVDVSENLKIHRDRKVPATVIIGSGAFLEFYDVMMDFRFDLRYIFFKILY</sequence>
<dbReference type="Proteomes" id="UP001195483">
    <property type="component" value="Unassembled WGS sequence"/>
</dbReference>
<proteinExistence type="predicted"/>
<comment type="caution">
    <text evidence="1">The sequence shown here is derived from an EMBL/GenBank/DDBJ whole genome shotgun (WGS) entry which is preliminary data.</text>
</comment>
<accession>A0AAE0THX1</accession>
<reference evidence="1" key="2">
    <citation type="journal article" date="2021" name="Genome Biol. Evol.">
        <title>Developing a high-quality reference genome for a parasitic bivalve with doubly uniparental inheritance (Bivalvia: Unionida).</title>
        <authorList>
            <person name="Smith C.H."/>
        </authorList>
    </citation>
    <scope>NUCLEOTIDE SEQUENCE</scope>
    <source>
        <strain evidence="1">CHS0354</strain>
        <tissue evidence="1">Mantle</tissue>
    </source>
</reference>
<name>A0AAE0THX1_9BIVA</name>
<dbReference type="EMBL" id="JAEAOA010000720">
    <property type="protein sequence ID" value="KAK3609953.1"/>
    <property type="molecule type" value="Genomic_DNA"/>
</dbReference>
<organism evidence="1 2">
    <name type="scientific">Potamilus streckersoni</name>
    <dbReference type="NCBI Taxonomy" id="2493646"/>
    <lineage>
        <taxon>Eukaryota</taxon>
        <taxon>Metazoa</taxon>
        <taxon>Spiralia</taxon>
        <taxon>Lophotrochozoa</taxon>
        <taxon>Mollusca</taxon>
        <taxon>Bivalvia</taxon>
        <taxon>Autobranchia</taxon>
        <taxon>Heteroconchia</taxon>
        <taxon>Palaeoheterodonta</taxon>
        <taxon>Unionida</taxon>
        <taxon>Unionoidea</taxon>
        <taxon>Unionidae</taxon>
        <taxon>Ambleminae</taxon>
        <taxon>Lampsilini</taxon>
        <taxon>Potamilus</taxon>
    </lineage>
</organism>
<evidence type="ECO:0000313" key="1">
    <source>
        <dbReference type="EMBL" id="KAK3609953.1"/>
    </source>
</evidence>
<reference evidence="1" key="1">
    <citation type="journal article" date="2021" name="Genome Biol. Evol.">
        <title>A High-Quality Reference Genome for a Parasitic Bivalve with Doubly Uniparental Inheritance (Bivalvia: Unionida).</title>
        <authorList>
            <person name="Smith C.H."/>
        </authorList>
    </citation>
    <scope>NUCLEOTIDE SEQUENCE</scope>
    <source>
        <strain evidence="1">CHS0354</strain>
    </source>
</reference>
<keyword evidence="2" id="KW-1185">Reference proteome</keyword>
<protein>
    <submittedName>
        <fullName evidence="1">Uncharacterized protein</fullName>
    </submittedName>
</protein>
<reference evidence="1" key="3">
    <citation type="submission" date="2023-05" db="EMBL/GenBank/DDBJ databases">
        <authorList>
            <person name="Smith C.H."/>
        </authorList>
    </citation>
    <scope>NUCLEOTIDE SEQUENCE</scope>
    <source>
        <strain evidence="1">CHS0354</strain>
        <tissue evidence="1">Mantle</tissue>
    </source>
</reference>
<dbReference type="AlphaFoldDB" id="A0AAE0THX1"/>